<keyword evidence="2" id="KW-0813">Transport</keyword>
<dbReference type="PANTHER" id="PTHR43649">
    <property type="entry name" value="ARABINOSE-BINDING PROTEIN-RELATED"/>
    <property type="match status" value="1"/>
</dbReference>
<dbReference type="RefSeq" id="WP_182298467.1">
    <property type="nucleotide sequence ID" value="NZ_CP041969.1"/>
</dbReference>
<dbReference type="Pfam" id="PF01547">
    <property type="entry name" value="SBP_bac_1"/>
    <property type="match status" value="1"/>
</dbReference>
<evidence type="ECO:0000256" key="1">
    <source>
        <dbReference type="ARBA" id="ARBA00008520"/>
    </source>
</evidence>
<dbReference type="EMBL" id="CP041969">
    <property type="protein sequence ID" value="QMV42482.1"/>
    <property type="molecule type" value="Genomic_DNA"/>
</dbReference>
<sequence length="429" mass="47403">MFRTIGFAGSVLLLASCGNPSGSGQSEIANPITILYLTASNEDQGSSKIIGELASEYQRQHPHVNYRFESVRDSDLSEKIQLLAASNDLPALFGYQSGKPLLDIIQSGAALDLERTFQQLGIYDKLNPAAVELLKKYVDNTGLYALPLEMNIEGFWYNKEIFSRLNLTEPKTWDEMTAAAEAIKQAGLQPFAVSGKAKWPITRLINGYVIRKLGADAMERVDRGELDITDPGFIEAADAVQKMGLNGYFGPDVNAVDIGDSFDLFVQGKAAMFYSGSWSIRDFNDPSLNPIGPDNTGFFSIPLVKGGVGSLDDYPVNAGLTTSFSQEAYNEEVGRWMKFVFERYGDRAMGELGMITGFKVEEVPEEVPPLTRMVQGKLDRVKNGALWFEARFNTRTQLLAWENAQLLVTDPSFTPTEYMGQLKRAISSQ</sequence>
<comment type="similarity">
    <text evidence="1">Belongs to the bacterial solute-binding protein 1 family.</text>
</comment>
<dbReference type="Gene3D" id="3.40.190.10">
    <property type="entry name" value="Periplasmic binding protein-like II"/>
    <property type="match status" value="2"/>
</dbReference>
<evidence type="ECO:0000256" key="2">
    <source>
        <dbReference type="ARBA" id="ARBA00022448"/>
    </source>
</evidence>
<evidence type="ECO:0000313" key="4">
    <source>
        <dbReference type="Proteomes" id="UP000515679"/>
    </source>
</evidence>
<reference evidence="3 4" key="1">
    <citation type="submission" date="2019-07" db="EMBL/GenBank/DDBJ databases">
        <authorList>
            <person name="Kim J.K."/>
            <person name="Cheong H.-M."/>
            <person name="Choi Y."/>
            <person name="Hwang K.J."/>
            <person name="Lee S."/>
            <person name="Choi C."/>
        </authorList>
    </citation>
    <scope>NUCLEOTIDE SEQUENCE [LARGE SCALE GENOMIC DNA]</scope>
    <source>
        <strain evidence="3 4">KS 22</strain>
    </source>
</reference>
<accession>A0A7G5BZU8</accession>
<evidence type="ECO:0000313" key="3">
    <source>
        <dbReference type="EMBL" id="QMV42482.1"/>
    </source>
</evidence>
<proteinExistence type="inferred from homology"/>
<protein>
    <submittedName>
        <fullName evidence="3">Extracellular solute-binding protein</fullName>
    </submittedName>
</protein>
<dbReference type="KEGG" id="cchl:FPL14_15705"/>
<keyword evidence="4" id="KW-1185">Reference proteome</keyword>
<dbReference type="PANTHER" id="PTHR43649:SF29">
    <property type="entry name" value="OSMOPROTECTIVE COMPOUNDS-BINDING PROTEIN GGTB"/>
    <property type="match status" value="1"/>
</dbReference>
<dbReference type="Proteomes" id="UP000515679">
    <property type="component" value="Chromosome"/>
</dbReference>
<dbReference type="InterPro" id="IPR006059">
    <property type="entry name" value="SBP"/>
</dbReference>
<organism evidence="3 4">
    <name type="scientific">Cohnella cholangitidis</name>
    <dbReference type="NCBI Taxonomy" id="2598458"/>
    <lineage>
        <taxon>Bacteria</taxon>
        <taxon>Bacillati</taxon>
        <taxon>Bacillota</taxon>
        <taxon>Bacilli</taxon>
        <taxon>Bacillales</taxon>
        <taxon>Paenibacillaceae</taxon>
        <taxon>Cohnella</taxon>
    </lineage>
</organism>
<dbReference type="AlphaFoldDB" id="A0A7G5BZU8"/>
<name>A0A7G5BZU8_9BACL</name>
<gene>
    <name evidence="3" type="ORF">FPL14_15705</name>
</gene>
<dbReference type="SUPFAM" id="SSF53850">
    <property type="entry name" value="Periplasmic binding protein-like II"/>
    <property type="match status" value="1"/>
</dbReference>
<dbReference type="InterPro" id="IPR050490">
    <property type="entry name" value="Bact_solute-bd_prot1"/>
</dbReference>
<dbReference type="PROSITE" id="PS51257">
    <property type="entry name" value="PROKAR_LIPOPROTEIN"/>
    <property type="match status" value="1"/>
</dbReference>